<dbReference type="GO" id="GO:0003824">
    <property type="term" value="F:catalytic activity"/>
    <property type="evidence" value="ECO:0007669"/>
    <property type="project" value="InterPro"/>
</dbReference>
<protein>
    <recommendedName>
        <fullName evidence="2">Indoleacetamide hydrolase</fullName>
    </recommendedName>
</protein>
<comment type="function">
    <text evidence="1">Hydrolyzes indole-3-acetamide (IAM) into indole-3-acetic acid (IAA).</text>
</comment>
<dbReference type="PROSITE" id="PS00571">
    <property type="entry name" value="AMIDASES"/>
    <property type="match status" value="1"/>
</dbReference>
<dbReference type="Pfam" id="PF01425">
    <property type="entry name" value="Amidase"/>
    <property type="match status" value="1"/>
</dbReference>
<reference evidence="4" key="1">
    <citation type="submission" date="2006-06" db="EMBL/GenBank/DDBJ databases">
        <title>Complete sequence of chromosome of Chelativorans sp. BNC1.</title>
        <authorList>
            <consortium name="US DOE Joint Genome Institute"/>
            <person name="Copeland A."/>
            <person name="Lucas S."/>
            <person name="Lapidus A."/>
            <person name="Barry K."/>
            <person name="Detter J.C."/>
            <person name="Glavina del Rio T."/>
            <person name="Hammon N."/>
            <person name="Israni S."/>
            <person name="Dalin E."/>
            <person name="Tice H."/>
            <person name="Pitluck S."/>
            <person name="Chertkov O."/>
            <person name="Brettin T."/>
            <person name="Bruce D."/>
            <person name="Han C."/>
            <person name="Tapia R."/>
            <person name="Gilna P."/>
            <person name="Schmutz J."/>
            <person name="Larimer F."/>
            <person name="Land M."/>
            <person name="Hauser L."/>
            <person name="Kyrpides N."/>
            <person name="Mikhailova N."/>
            <person name="Richardson P."/>
        </authorList>
    </citation>
    <scope>NUCLEOTIDE SEQUENCE</scope>
    <source>
        <strain evidence="4">BNC1</strain>
    </source>
</reference>
<accession>Q11FR1</accession>
<dbReference type="EMBL" id="CP000390">
    <property type="protein sequence ID" value="ABG63764.1"/>
    <property type="molecule type" value="Genomic_DNA"/>
</dbReference>
<dbReference type="InterPro" id="IPR000120">
    <property type="entry name" value="Amidase"/>
</dbReference>
<name>Q11FR1_CHESB</name>
<evidence type="ECO:0000313" key="4">
    <source>
        <dbReference type="EMBL" id="ABG63764.1"/>
    </source>
</evidence>
<sequence length="480" mass="51383">MQGWREELAAPRSLPPCPGDEEDIEFALPAPDEDTIVAAAAAYAARDLSPVELVKHMLLRIERLDGTLHSYITVLPEAALAQAREAEVRMMRRQPRGPLDGIPYNLKDIIDTAGIRTTCHSRLRTDVVPVRDADAAARLKSAGGVLLGKSATHEFAFGGPTDDTPFPQPRNPWDTERYAGGSSSGAAVAVAARMALGSVGTDTGGSLRIPSSFCGVVSMKPSRGRINTEGVFPLAPSLDHVGPVAANAADCAVLFEALAVDGLVEPRMPADGLKGLTAGLPRDWIDNQAELSPAVRRALRQMEDLARDLGATTVDLAPPPLSEFRAAVSLLTAWEAYRIHAVDLGRQFLRYSDVFRRRVAPAALLDEADHASMIAAKTRLSAAFNALFEQCDFILMPATATTAPLLTGLDPLAEAARPSSFSQPTNLTGSPSLTIRAGFDRKGLPIGLQLVGPMRAEELLFAIACRIEDAMPRRLYRSGE</sequence>
<evidence type="ECO:0000256" key="1">
    <source>
        <dbReference type="ARBA" id="ARBA00003871"/>
    </source>
</evidence>
<gene>
    <name evidence="4" type="ordered locus">Meso_2379</name>
</gene>
<dbReference type="KEGG" id="mes:Meso_2379"/>
<dbReference type="PANTHER" id="PTHR11895:SF176">
    <property type="entry name" value="AMIDASE AMID-RELATED"/>
    <property type="match status" value="1"/>
</dbReference>
<dbReference type="SUPFAM" id="SSF75304">
    <property type="entry name" value="Amidase signature (AS) enzymes"/>
    <property type="match status" value="1"/>
</dbReference>
<evidence type="ECO:0000256" key="2">
    <source>
        <dbReference type="ARBA" id="ARBA00021874"/>
    </source>
</evidence>
<dbReference type="InterPro" id="IPR020556">
    <property type="entry name" value="Amidase_CS"/>
</dbReference>
<dbReference type="HOGENOM" id="CLU_009600_0_3_5"/>
<dbReference type="STRING" id="266779.Meso_2379"/>
<dbReference type="Gene3D" id="3.90.1300.10">
    <property type="entry name" value="Amidase signature (AS) domain"/>
    <property type="match status" value="1"/>
</dbReference>
<dbReference type="PANTHER" id="PTHR11895">
    <property type="entry name" value="TRANSAMIDASE"/>
    <property type="match status" value="1"/>
</dbReference>
<dbReference type="AlphaFoldDB" id="Q11FR1"/>
<feature type="domain" description="Amidase" evidence="3">
    <location>
        <begin position="52"/>
        <end position="460"/>
    </location>
</feature>
<dbReference type="InterPro" id="IPR036928">
    <property type="entry name" value="AS_sf"/>
</dbReference>
<proteinExistence type="predicted"/>
<dbReference type="eggNOG" id="COG0154">
    <property type="taxonomic scope" value="Bacteria"/>
</dbReference>
<dbReference type="InterPro" id="IPR023631">
    <property type="entry name" value="Amidase_dom"/>
</dbReference>
<organism evidence="4">
    <name type="scientific">Chelativorans sp. (strain BNC1)</name>
    <dbReference type="NCBI Taxonomy" id="266779"/>
    <lineage>
        <taxon>Bacteria</taxon>
        <taxon>Pseudomonadati</taxon>
        <taxon>Pseudomonadota</taxon>
        <taxon>Alphaproteobacteria</taxon>
        <taxon>Hyphomicrobiales</taxon>
        <taxon>Phyllobacteriaceae</taxon>
        <taxon>Chelativorans</taxon>
    </lineage>
</organism>
<evidence type="ECO:0000259" key="3">
    <source>
        <dbReference type="Pfam" id="PF01425"/>
    </source>
</evidence>